<evidence type="ECO:0000313" key="3">
    <source>
        <dbReference type="Proteomes" id="UP000077748"/>
    </source>
</evidence>
<protein>
    <submittedName>
        <fullName evidence="2">Protein DnrP</fullName>
    </submittedName>
</protein>
<reference evidence="2 3" key="1">
    <citation type="submission" date="2016-05" db="EMBL/GenBank/DDBJ databases">
        <title>Genome Sequence of Pseudomonas citronellolis Strain SJTE-3, an Estrogens and Persistent Organic Pollutants degradation strain.</title>
        <authorList>
            <person name="Liang R."/>
        </authorList>
    </citation>
    <scope>NUCLEOTIDE SEQUENCE [LARGE SCALE GENOMIC DNA]</scope>
    <source>
        <strain evidence="2 3">SJTE-3</strain>
    </source>
</reference>
<dbReference type="RefSeq" id="WP_064581621.1">
    <property type="nucleotide sequence ID" value="NZ_CP015878.1"/>
</dbReference>
<sequence length="60" mass="6970">MRQCLYCQQASPDDQADCPRCGMPLPAEQALARQRRLRRFRVFCVILALFCVAMAVWLPR</sequence>
<evidence type="ECO:0000256" key="1">
    <source>
        <dbReference type="SAM" id="Phobius"/>
    </source>
</evidence>
<accession>A0A1A9K553</accession>
<dbReference type="EMBL" id="CP015878">
    <property type="protein sequence ID" value="ANI12682.1"/>
    <property type="molecule type" value="Genomic_DNA"/>
</dbReference>
<keyword evidence="1" id="KW-0812">Transmembrane</keyword>
<organism evidence="2 3">
    <name type="scientific">Pseudomonas citronellolis</name>
    <dbReference type="NCBI Taxonomy" id="53408"/>
    <lineage>
        <taxon>Bacteria</taxon>
        <taxon>Pseudomonadati</taxon>
        <taxon>Pseudomonadota</taxon>
        <taxon>Gammaproteobacteria</taxon>
        <taxon>Pseudomonadales</taxon>
        <taxon>Pseudomonadaceae</taxon>
        <taxon>Pseudomonas</taxon>
    </lineage>
</organism>
<gene>
    <name evidence="2" type="ORF">A9C11_01235</name>
</gene>
<feature type="transmembrane region" description="Helical" evidence="1">
    <location>
        <begin position="40"/>
        <end position="58"/>
    </location>
</feature>
<evidence type="ECO:0000313" key="2">
    <source>
        <dbReference type="EMBL" id="ANI12682.1"/>
    </source>
</evidence>
<keyword evidence="1" id="KW-1133">Transmembrane helix</keyword>
<dbReference type="Proteomes" id="UP000077748">
    <property type="component" value="Chromosome"/>
</dbReference>
<name>A0A1A9K553_9PSED</name>
<proteinExistence type="predicted"/>
<dbReference type="AlphaFoldDB" id="A0A1A9K553"/>
<keyword evidence="1" id="KW-0472">Membrane</keyword>